<sequence>MNRITRRALIVLGTGAAVAGAALLGAGVGGSALAGKGVTAGESSVAGTNWDTTAGGPNWRHSTVNVAGPAWEHFDVTDPAVGTGWAGPTWAGPTVVEA</sequence>
<dbReference type="InterPro" id="IPR006311">
    <property type="entry name" value="TAT_signal"/>
</dbReference>
<evidence type="ECO:0000313" key="2">
    <source>
        <dbReference type="Proteomes" id="UP000542742"/>
    </source>
</evidence>
<dbReference type="Proteomes" id="UP000542742">
    <property type="component" value="Unassembled WGS sequence"/>
</dbReference>
<accession>A0A7W7G0H7</accession>
<keyword evidence="2" id="KW-1185">Reference proteome</keyword>
<dbReference type="AlphaFoldDB" id="A0A7W7G0H7"/>
<name>A0A7W7G0H7_9ACTN</name>
<dbReference type="PROSITE" id="PS51318">
    <property type="entry name" value="TAT"/>
    <property type="match status" value="1"/>
</dbReference>
<protein>
    <submittedName>
        <fullName evidence="1">Uncharacterized protein</fullName>
    </submittedName>
</protein>
<dbReference type="EMBL" id="JACHMF010000001">
    <property type="protein sequence ID" value="MBB4691165.1"/>
    <property type="molecule type" value="Genomic_DNA"/>
</dbReference>
<reference evidence="1 2" key="1">
    <citation type="submission" date="2020-08" db="EMBL/GenBank/DDBJ databases">
        <title>Sequencing the genomes of 1000 actinobacteria strains.</title>
        <authorList>
            <person name="Klenk H.-P."/>
        </authorList>
    </citation>
    <scope>NUCLEOTIDE SEQUENCE [LARGE SCALE GENOMIC DNA]</scope>
    <source>
        <strain evidence="1 2">DSM 45518</strain>
    </source>
</reference>
<evidence type="ECO:0000313" key="1">
    <source>
        <dbReference type="EMBL" id="MBB4691165.1"/>
    </source>
</evidence>
<gene>
    <name evidence="1" type="ORF">BKA14_001313</name>
</gene>
<dbReference type="RefSeq" id="WP_184950018.1">
    <property type="nucleotide sequence ID" value="NZ_BOMC01000006.1"/>
</dbReference>
<organism evidence="1 2">
    <name type="scientific">Paractinoplanes abujensis</name>
    <dbReference type="NCBI Taxonomy" id="882441"/>
    <lineage>
        <taxon>Bacteria</taxon>
        <taxon>Bacillati</taxon>
        <taxon>Actinomycetota</taxon>
        <taxon>Actinomycetes</taxon>
        <taxon>Micromonosporales</taxon>
        <taxon>Micromonosporaceae</taxon>
        <taxon>Paractinoplanes</taxon>
    </lineage>
</organism>
<comment type="caution">
    <text evidence="1">The sequence shown here is derived from an EMBL/GenBank/DDBJ whole genome shotgun (WGS) entry which is preliminary data.</text>
</comment>
<proteinExistence type="predicted"/>